<keyword evidence="3" id="KW-1185">Reference proteome</keyword>
<accession>A0ABQ4SX43</accession>
<dbReference type="EMBL" id="BPQR01000053">
    <property type="protein sequence ID" value="GJE07785.1"/>
    <property type="molecule type" value="Genomic_DNA"/>
</dbReference>
<proteinExistence type="predicted"/>
<protein>
    <submittedName>
        <fullName evidence="2">Uncharacterized protein</fullName>
    </submittedName>
</protein>
<reference evidence="2" key="1">
    <citation type="journal article" date="2021" name="Front. Microbiol.">
        <title>Comprehensive Comparative Genomics and Phenotyping of Methylobacterium Species.</title>
        <authorList>
            <person name="Alessa O."/>
            <person name="Ogura Y."/>
            <person name="Fujitani Y."/>
            <person name="Takami H."/>
            <person name="Hayashi T."/>
            <person name="Sahin N."/>
            <person name="Tani A."/>
        </authorList>
    </citation>
    <scope>NUCLEOTIDE SEQUENCE</scope>
    <source>
        <strain evidence="2">LMG 23639</strain>
    </source>
</reference>
<evidence type="ECO:0000313" key="2">
    <source>
        <dbReference type="EMBL" id="GJE07785.1"/>
    </source>
</evidence>
<reference evidence="2" key="2">
    <citation type="submission" date="2021-08" db="EMBL/GenBank/DDBJ databases">
        <authorList>
            <person name="Tani A."/>
            <person name="Ola A."/>
            <person name="Ogura Y."/>
            <person name="Katsura K."/>
            <person name="Hayashi T."/>
        </authorList>
    </citation>
    <scope>NUCLEOTIDE SEQUENCE</scope>
    <source>
        <strain evidence="2">LMG 23639</strain>
    </source>
</reference>
<comment type="caution">
    <text evidence="2">The sequence shown here is derived from an EMBL/GenBank/DDBJ whole genome shotgun (WGS) entry which is preliminary data.</text>
</comment>
<feature type="compositionally biased region" description="Basic residues" evidence="1">
    <location>
        <begin position="52"/>
        <end position="61"/>
    </location>
</feature>
<name>A0ABQ4SX43_9HYPH</name>
<dbReference type="Proteomes" id="UP001055102">
    <property type="component" value="Unassembled WGS sequence"/>
</dbReference>
<gene>
    <name evidence="2" type="ORF">AOPFMNJM_3115</name>
</gene>
<feature type="region of interest" description="Disordered" evidence="1">
    <location>
        <begin position="44"/>
        <end position="71"/>
    </location>
</feature>
<dbReference type="RefSeq" id="WP_238277123.1">
    <property type="nucleotide sequence ID" value="NZ_BPQR01000053.1"/>
</dbReference>
<organism evidence="2 3">
    <name type="scientific">Methylobacterium jeotgali</name>
    <dbReference type="NCBI Taxonomy" id="381630"/>
    <lineage>
        <taxon>Bacteria</taxon>
        <taxon>Pseudomonadati</taxon>
        <taxon>Pseudomonadota</taxon>
        <taxon>Alphaproteobacteria</taxon>
        <taxon>Hyphomicrobiales</taxon>
        <taxon>Methylobacteriaceae</taxon>
        <taxon>Methylobacterium</taxon>
    </lineage>
</organism>
<evidence type="ECO:0000313" key="3">
    <source>
        <dbReference type="Proteomes" id="UP001055102"/>
    </source>
</evidence>
<evidence type="ECO:0000256" key="1">
    <source>
        <dbReference type="SAM" id="MobiDB-lite"/>
    </source>
</evidence>
<sequence>MTEAGPLPPREALALARALLEAEGLGVTAINERGDSLYLRRPGGARTLRLSNHARRPRQRRTHPEVGTSLVIDGSRGRAGIAALVRGALRDLAAAEARGPSPDQVPERSRK</sequence>